<evidence type="ECO:0000259" key="13">
    <source>
        <dbReference type="PROSITE" id="PS51464"/>
    </source>
</evidence>
<gene>
    <name evidence="12 14" type="primary">murQ</name>
    <name evidence="14" type="ORF">CHM34_07470</name>
</gene>
<dbReference type="InterPro" id="IPR040190">
    <property type="entry name" value="MURQ/GCKR"/>
</dbReference>
<dbReference type="NCBIfam" id="NF003915">
    <property type="entry name" value="PRK05441.1"/>
    <property type="match status" value="1"/>
</dbReference>
<dbReference type="NCBIfam" id="NF009222">
    <property type="entry name" value="PRK12570.1"/>
    <property type="match status" value="1"/>
</dbReference>
<dbReference type="GO" id="GO:0009254">
    <property type="term" value="P:peptidoglycan turnover"/>
    <property type="evidence" value="ECO:0007669"/>
    <property type="project" value="TreeGrafter"/>
</dbReference>
<dbReference type="InterPro" id="IPR005488">
    <property type="entry name" value="Etherase_MurQ"/>
</dbReference>
<dbReference type="Pfam" id="PF22645">
    <property type="entry name" value="GKRP_SIS_N"/>
    <property type="match status" value="1"/>
</dbReference>
<feature type="domain" description="SIS" evidence="13">
    <location>
        <begin position="57"/>
        <end position="220"/>
    </location>
</feature>
<evidence type="ECO:0000256" key="4">
    <source>
        <dbReference type="ARBA" id="ARBA00051747"/>
    </source>
</evidence>
<evidence type="ECO:0000256" key="7">
    <source>
        <dbReference type="ARBA" id="ARBA00061234"/>
    </source>
</evidence>
<comment type="miscellaneous">
    <text evidence="12">A lyase-type mechanism (elimination/hydration) is suggested for the cleavage of the lactyl ether bond of MurNAc 6-phosphate, with the formation of an alpha,beta-unsaturated aldehyde intermediate with (E)-stereochemistry, followed by the syn addition of water to give product.</text>
</comment>
<dbReference type="NCBIfam" id="TIGR00274">
    <property type="entry name" value="N-acetylmuramic acid 6-phosphate etherase"/>
    <property type="match status" value="1"/>
</dbReference>
<keyword evidence="2 12" id="KW-0456">Lyase</keyword>
<evidence type="ECO:0000256" key="11">
    <source>
        <dbReference type="ARBA" id="ARBA00084049"/>
    </source>
</evidence>
<dbReference type="FunFam" id="3.40.50.10490:FF:000014">
    <property type="entry name" value="N-acetylmuramic acid 6-phosphate etherase"/>
    <property type="match status" value="1"/>
</dbReference>
<dbReference type="PROSITE" id="PS50012">
    <property type="entry name" value="RCC1_3"/>
    <property type="match status" value="1"/>
</dbReference>
<dbReference type="EC" id="4.2.1.126" evidence="8 12"/>
<comment type="function">
    <text evidence="12">Specifically catalyzes the cleavage of the D-lactyl ether substituent of MurNAc 6-phosphate, producing GlcNAc 6-phosphate and D-lactate.</text>
</comment>
<keyword evidence="3 12" id="KW-0119">Carbohydrate metabolism</keyword>
<evidence type="ECO:0000256" key="2">
    <source>
        <dbReference type="ARBA" id="ARBA00023239"/>
    </source>
</evidence>
<dbReference type="InterPro" id="IPR001347">
    <property type="entry name" value="SIS_dom"/>
</dbReference>
<comment type="catalytic activity">
    <reaction evidence="4 12">
        <text>N-acetyl-D-muramate 6-phosphate + H2O = N-acetyl-D-glucosamine 6-phosphate + (R)-lactate</text>
        <dbReference type="Rhea" id="RHEA:26410"/>
        <dbReference type="ChEBI" id="CHEBI:15377"/>
        <dbReference type="ChEBI" id="CHEBI:16004"/>
        <dbReference type="ChEBI" id="CHEBI:57513"/>
        <dbReference type="ChEBI" id="CHEBI:58722"/>
        <dbReference type="EC" id="4.2.1.126"/>
    </reaction>
</comment>
<evidence type="ECO:0000256" key="5">
    <source>
        <dbReference type="ARBA" id="ARBA00060595"/>
    </source>
</evidence>
<evidence type="ECO:0000256" key="6">
    <source>
        <dbReference type="ARBA" id="ARBA00060672"/>
    </source>
</evidence>
<dbReference type="InterPro" id="IPR000408">
    <property type="entry name" value="Reg_chr_condens"/>
</dbReference>
<dbReference type="Gene3D" id="3.40.50.10490">
    <property type="entry name" value="Glucose-6-phosphate isomerase like protein, domain 1"/>
    <property type="match status" value="1"/>
</dbReference>
<dbReference type="OrthoDB" id="9813395at2"/>
<dbReference type="InterPro" id="IPR046348">
    <property type="entry name" value="SIS_dom_sf"/>
</dbReference>
<evidence type="ECO:0000256" key="3">
    <source>
        <dbReference type="ARBA" id="ARBA00023277"/>
    </source>
</evidence>
<evidence type="ECO:0000256" key="10">
    <source>
        <dbReference type="ARBA" id="ARBA00077905"/>
    </source>
</evidence>
<reference evidence="14 15" key="1">
    <citation type="submission" date="2017-07" db="EMBL/GenBank/DDBJ databases">
        <title>The genome sequence of Paludifilum halophilum highlights mechanisms for microbial adaptation to high salt environemnts.</title>
        <authorList>
            <person name="Belbahri L."/>
        </authorList>
    </citation>
    <scope>NUCLEOTIDE SEQUENCE [LARGE SCALE GENOMIC DNA]</scope>
    <source>
        <strain evidence="14 15">DSM 102817</strain>
    </source>
</reference>
<comment type="subunit">
    <text evidence="1 12">Homodimer.</text>
</comment>
<dbReference type="Proteomes" id="UP000215459">
    <property type="component" value="Unassembled WGS sequence"/>
</dbReference>
<dbReference type="SUPFAM" id="SSF53697">
    <property type="entry name" value="SIS domain"/>
    <property type="match status" value="1"/>
</dbReference>
<dbReference type="Gene3D" id="1.10.8.1080">
    <property type="match status" value="1"/>
</dbReference>
<accession>A0A235B6M5</accession>
<protein>
    <recommendedName>
        <fullName evidence="9 12">N-acetylmuramic acid 6-phosphate etherase</fullName>
        <shortName evidence="12">MurNAc-6-P etherase</shortName>
        <ecNumber evidence="8 12">4.2.1.126</ecNumber>
    </recommendedName>
    <alternativeName>
        <fullName evidence="11 12">N-acetylmuramic acid 6-phosphate hydrolase</fullName>
    </alternativeName>
    <alternativeName>
        <fullName evidence="10 12">N-acetylmuramic acid 6-phosphate lyase</fullName>
    </alternativeName>
</protein>
<comment type="pathway">
    <text evidence="12">Amino-sugar metabolism; N-acetylmuramate degradation.</text>
</comment>
<sequence>MEKDLSHLRTEQINESTRHLDRMSSLEIVQAMNREDFRVPQAVEKSLSQVARTVEEMVKTVKGGGRIFYIGAGTSGRLGILDASECPPTFSTDPELVQGIIAGGEQALRFAVEGVEDSMDRGKADLQSRNFSSCDFLVGIAASGRTPYVLGALQYARQIGAGTASITCNPGSRMGQWADVAIEVDTGSEVLQGSTRLKSGTAQKMILNMLSTATMVRLGKAYQNLMVDLNPSNQKLEERSRRIIRIATGATREEVEQAYRACEGETKTAIVTLLTGTDPETARKRLHQAEGRVSLALDLDNETRD</sequence>
<dbReference type="HAMAP" id="MF_00068">
    <property type="entry name" value="MurQ"/>
    <property type="match status" value="1"/>
</dbReference>
<dbReference type="GO" id="GO:0016835">
    <property type="term" value="F:carbon-oxygen lyase activity"/>
    <property type="evidence" value="ECO:0007669"/>
    <property type="project" value="UniProtKB-UniRule"/>
</dbReference>
<dbReference type="PANTHER" id="PTHR10088:SF4">
    <property type="entry name" value="GLUCOKINASE REGULATORY PROTEIN"/>
    <property type="match status" value="1"/>
</dbReference>
<dbReference type="GO" id="GO:0097367">
    <property type="term" value="F:carbohydrate derivative binding"/>
    <property type="evidence" value="ECO:0007669"/>
    <property type="project" value="InterPro"/>
</dbReference>
<evidence type="ECO:0000256" key="12">
    <source>
        <dbReference type="HAMAP-Rule" id="MF_00068"/>
    </source>
</evidence>
<evidence type="ECO:0000313" key="15">
    <source>
        <dbReference type="Proteomes" id="UP000215459"/>
    </source>
</evidence>
<feature type="active site" evidence="12">
    <location>
        <position position="116"/>
    </location>
</feature>
<dbReference type="RefSeq" id="WP_094263991.1">
    <property type="nucleotide sequence ID" value="NZ_NOWF01000004.1"/>
</dbReference>
<keyword evidence="15" id="KW-1185">Reference proteome</keyword>
<dbReference type="PANTHER" id="PTHR10088">
    <property type="entry name" value="GLUCOKINASE REGULATORY PROTEIN"/>
    <property type="match status" value="1"/>
</dbReference>
<dbReference type="GO" id="GO:0046348">
    <property type="term" value="P:amino sugar catabolic process"/>
    <property type="evidence" value="ECO:0007669"/>
    <property type="project" value="InterPro"/>
</dbReference>
<dbReference type="GO" id="GO:0097173">
    <property type="term" value="P:N-acetylmuramic acid catabolic process"/>
    <property type="evidence" value="ECO:0007669"/>
    <property type="project" value="UniProtKB-UniPathway"/>
</dbReference>
<feature type="active site" description="Proton donor" evidence="12">
    <location>
        <position position="85"/>
    </location>
</feature>
<evidence type="ECO:0000256" key="9">
    <source>
        <dbReference type="ARBA" id="ARBA00070061"/>
    </source>
</evidence>
<comment type="caution">
    <text evidence="14">The sequence shown here is derived from an EMBL/GenBank/DDBJ whole genome shotgun (WGS) entry which is preliminary data.</text>
</comment>
<evidence type="ECO:0000313" key="14">
    <source>
        <dbReference type="EMBL" id="OYD07954.1"/>
    </source>
</evidence>
<evidence type="ECO:0000256" key="1">
    <source>
        <dbReference type="ARBA" id="ARBA00011738"/>
    </source>
</evidence>
<name>A0A235B6M5_9BACL</name>
<organism evidence="14 15">
    <name type="scientific">Paludifilum halophilum</name>
    <dbReference type="NCBI Taxonomy" id="1642702"/>
    <lineage>
        <taxon>Bacteria</taxon>
        <taxon>Bacillati</taxon>
        <taxon>Bacillota</taxon>
        <taxon>Bacilli</taxon>
        <taxon>Bacillales</taxon>
        <taxon>Thermoactinomycetaceae</taxon>
        <taxon>Paludifilum</taxon>
    </lineage>
</organism>
<dbReference type="EMBL" id="NOWF01000004">
    <property type="protein sequence ID" value="OYD07954.1"/>
    <property type="molecule type" value="Genomic_DNA"/>
</dbReference>
<dbReference type="AlphaFoldDB" id="A0A235B6M5"/>
<comment type="similarity">
    <text evidence="7 12">Belongs to the GCKR-like family. MurNAc-6-P etherase subfamily.</text>
</comment>
<dbReference type="UniPathway" id="UPA00342"/>
<dbReference type="CDD" id="cd05007">
    <property type="entry name" value="SIS_Etherase"/>
    <property type="match status" value="1"/>
</dbReference>
<dbReference type="FunFam" id="1.10.8.1080:FF:000001">
    <property type="entry name" value="N-acetylmuramic acid 6-phosphate etherase"/>
    <property type="match status" value="1"/>
</dbReference>
<comment type="pathway">
    <text evidence="6">Cell wall biogenesis.</text>
</comment>
<dbReference type="GO" id="GO:0016803">
    <property type="term" value="F:ether hydrolase activity"/>
    <property type="evidence" value="ECO:0007669"/>
    <property type="project" value="TreeGrafter"/>
</dbReference>
<proteinExistence type="inferred from homology"/>
<evidence type="ECO:0000256" key="8">
    <source>
        <dbReference type="ARBA" id="ARBA00067056"/>
    </source>
</evidence>
<dbReference type="PROSITE" id="PS51464">
    <property type="entry name" value="SIS"/>
    <property type="match status" value="1"/>
</dbReference>
<comment type="pathway">
    <text evidence="5">Amino-sugar metabolism; 1,6-anhydro-N-acetylmuramate degradation.</text>
</comment>